<keyword evidence="4" id="KW-0597">Phosphoprotein</keyword>
<evidence type="ECO:0000259" key="12">
    <source>
        <dbReference type="PROSITE" id="PS50109"/>
    </source>
</evidence>
<evidence type="ECO:0000256" key="6">
    <source>
        <dbReference type="ARBA" id="ARBA00022741"/>
    </source>
</evidence>
<dbReference type="SUPFAM" id="SSF55874">
    <property type="entry name" value="ATPase domain of HSP90 chaperone/DNA topoisomerase II/histidine kinase"/>
    <property type="match status" value="1"/>
</dbReference>
<dbReference type="PROSITE" id="PS50885">
    <property type="entry name" value="HAMP"/>
    <property type="match status" value="1"/>
</dbReference>
<dbReference type="InterPro" id="IPR003594">
    <property type="entry name" value="HATPase_dom"/>
</dbReference>
<dbReference type="SUPFAM" id="SSF47384">
    <property type="entry name" value="Homodimeric domain of signal transducing histidine kinase"/>
    <property type="match status" value="1"/>
</dbReference>
<dbReference type="Pfam" id="PF00512">
    <property type="entry name" value="HisKA"/>
    <property type="match status" value="1"/>
</dbReference>
<evidence type="ECO:0000256" key="4">
    <source>
        <dbReference type="ARBA" id="ARBA00022553"/>
    </source>
</evidence>
<evidence type="ECO:0000256" key="8">
    <source>
        <dbReference type="ARBA" id="ARBA00022840"/>
    </source>
</evidence>
<feature type="coiled-coil region" evidence="10">
    <location>
        <begin position="402"/>
        <end position="439"/>
    </location>
</feature>
<evidence type="ECO:0000256" key="1">
    <source>
        <dbReference type="ARBA" id="ARBA00000085"/>
    </source>
</evidence>
<keyword evidence="5" id="KW-0808">Transferase</keyword>
<evidence type="ECO:0000259" key="13">
    <source>
        <dbReference type="PROSITE" id="PS50885"/>
    </source>
</evidence>
<dbReference type="GO" id="GO:0000155">
    <property type="term" value="F:phosphorelay sensor kinase activity"/>
    <property type="evidence" value="ECO:0007669"/>
    <property type="project" value="InterPro"/>
</dbReference>
<dbReference type="PANTHER" id="PTHR43065">
    <property type="entry name" value="SENSOR HISTIDINE KINASE"/>
    <property type="match status" value="1"/>
</dbReference>
<dbReference type="NCBIfam" id="NF047794">
    <property type="entry name" value="HisKinPtgB"/>
    <property type="match status" value="1"/>
</dbReference>
<name>A0A078LAM3_CITKO</name>
<dbReference type="SMART" id="SM00388">
    <property type="entry name" value="HisKA"/>
    <property type="match status" value="1"/>
</dbReference>
<evidence type="ECO:0000256" key="10">
    <source>
        <dbReference type="SAM" id="Coils"/>
    </source>
</evidence>
<feature type="domain" description="Histidine kinase" evidence="12">
    <location>
        <begin position="455"/>
        <end position="664"/>
    </location>
</feature>
<dbReference type="Pfam" id="PF00672">
    <property type="entry name" value="HAMP"/>
    <property type="match status" value="1"/>
</dbReference>
<dbReference type="Gene3D" id="1.10.287.130">
    <property type="match status" value="1"/>
</dbReference>
<reference evidence="14" key="1">
    <citation type="submission" date="2014-06" db="EMBL/GenBank/DDBJ databases">
        <authorList>
            <person name="Urmite Genomes Urmite Genomes"/>
        </authorList>
    </citation>
    <scope>NUCLEOTIDE SEQUENCE</scope>
</reference>
<proteinExistence type="predicted"/>
<keyword evidence="7 14" id="KW-0418">Kinase</keyword>
<organism evidence="14">
    <name type="scientific">Citrobacter koseri</name>
    <name type="common">Citrobacter diversus</name>
    <dbReference type="NCBI Taxonomy" id="545"/>
    <lineage>
        <taxon>Bacteria</taxon>
        <taxon>Pseudomonadati</taxon>
        <taxon>Pseudomonadota</taxon>
        <taxon>Gammaproteobacteria</taxon>
        <taxon>Enterobacterales</taxon>
        <taxon>Enterobacteriaceae</taxon>
        <taxon>Citrobacter</taxon>
    </lineage>
</organism>
<dbReference type="EMBL" id="LK931336">
    <property type="protein sequence ID" value="CDZ83820.1"/>
    <property type="molecule type" value="Genomic_DNA"/>
</dbReference>
<evidence type="ECO:0000256" key="9">
    <source>
        <dbReference type="ARBA" id="ARBA00023012"/>
    </source>
</evidence>
<dbReference type="Gene3D" id="6.10.340.10">
    <property type="match status" value="1"/>
</dbReference>
<keyword evidence="8" id="KW-0067">ATP-binding</keyword>
<feature type="transmembrane region" description="Helical" evidence="11">
    <location>
        <begin position="339"/>
        <end position="362"/>
    </location>
</feature>
<feature type="domain" description="HAMP" evidence="13">
    <location>
        <begin position="365"/>
        <end position="417"/>
    </location>
</feature>
<evidence type="ECO:0000313" key="14">
    <source>
        <dbReference type="EMBL" id="CDZ83820.1"/>
    </source>
</evidence>
<dbReference type="Pfam" id="PF02518">
    <property type="entry name" value="HATPase_c"/>
    <property type="match status" value="1"/>
</dbReference>
<dbReference type="AlphaFoldDB" id="A0A078LAM3"/>
<dbReference type="CDD" id="cd00075">
    <property type="entry name" value="HATPase"/>
    <property type="match status" value="1"/>
</dbReference>
<dbReference type="InterPro" id="IPR003661">
    <property type="entry name" value="HisK_dim/P_dom"/>
</dbReference>
<dbReference type="PANTHER" id="PTHR43065:SF16">
    <property type="entry name" value="SENSORY HISTIDINE KINASE_PHOSPHATASE NTRB"/>
    <property type="match status" value="1"/>
</dbReference>
<dbReference type="PROSITE" id="PS50109">
    <property type="entry name" value="HIS_KIN"/>
    <property type="match status" value="1"/>
</dbReference>
<evidence type="ECO:0000256" key="5">
    <source>
        <dbReference type="ARBA" id="ARBA00022679"/>
    </source>
</evidence>
<dbReference type="EC" id="2.7.13.3" evidence="3"/>
<keyword evidence="10" id="KW-0175">Coiled coil</keyword>
<evidence type="ECO:0000256" key="2">
    <source>
        <dbReference type="ARBA" id="ARBA00004429"/>
    </source>
</evidence>
<comment type="catalytic activity">
    <reaction evidence="1">
        <text>ATP + protein L-histidine = ADP + protein N-phospho-L-histidine.</text>
        <dbReference type="EC" id="2.7.13.3"/>
    </reaction>
</comment>
<keyword evidence="11" id="KW-0812">Transmembrane</keyword>
<feature type="transmembrane region" description="Helical" evidence="11">
    <location>
        <begin position="21"/>
        <end position="41"/>
    </location>
</feature>
<dbReference type="InterPro" id="IPR036890">
    <property type="entry name" value="HATPase_C_sf"/>
</dbReference>
<dbReference type="GO" id="GO:0005524">
    <property type="term" value="F:ATP binding"/>
    <property type="evidence" value="ECO:0007669"/>
    <property type="project" value="UniProtKB-KW"/>
</dbReference>
<dbReference type="InterPro" id="IPR003660">
    <property type="entry name" value="HAMP_dom"/>
</dbReference>
<dbReference type="GO" id="GO:0005886">
    <property type="term" value="C:plasma membrane"/>
    <property type="evidence" value="ECO:0007669"/>
    <property type="project" value="UniProtKB-SubCell"/>
</dbReference>
<keyword evidence="11" id="KW-1133">Transmembrane helix</keyword>
<dbReference type="SMART" id="SM00304">
    <property type="entry name" value="HAMP"/>
    <property type="match status" value="1"/>
</dbReference>
<keyword evidence="9" id="KW-0902">Two-component regulatory system</keyword>
<dbReference type="InterPro" id="IPR036097">
    <property type="entry name" value="HisK_dim/P_sf"/>
</dbReference>
<gene>
    <name evidence="14" type="primary">zraS</name>
    <name evidence="14" type="ORF">BN1086_01949</name>
</gene>
<evidence type="ECO:0000256" key="11">
    <source>
        <dbReference type="SAM" id="Phobius"/>
    </source>
</evidence>
<dbReference type="InterPro" id="IPR017116">
    <property type="entry name" value="Sig_transdc_His_kinase_PgtB"/>
</dbReference>
<evidence type="ECO:0000256" key="3">
    <source>
        <dbReference type="ARBA" id="ARBA00012438"/>
    </source>
</evidence>
<dbReference type="SMART" id="SM00387">
    <property type="entry name" value="HATPase_c"/>
    <property type="match status" value="1"/>
</dbReference>
<accession>A0A078LAM3</accession>
<dbReference type="PIRSF" id="PIRSF037119">
    <property type="entry name" value="STHK_PgtB"/>
    <property type="match status" value="1"/>
</dbReference>
<comment type="subcellular location">
    <subcellularLocation>
        <location evidence="2">Cell inner membrane</location>
        <topology evidence="2">Multi-pass membrane protein</topology>
    </subcellularLocation>
</comment>
<keyword evidence="6" id="KW-0547">Nucleotide-binding</keyword>
<dbReference type="CDD" id="cd00082">
    <property type="entry name" value="HisKA"/>
    <property type="match status" value="1"/>
</dbReference>
<dbReference type="PATRIC" id="fig|545.12.peg.1964"/>
<keyword evidence="11" id="KW-0472">Membrane</keyword>
<dbReference type="Gene3D" id="3.30.565.10">
    <property type="entry name" value="Histidine kinase-like ATPase, C-terminal domain"/>
    <property type="match status" value="1"/>
</dbReference>
<sequence>MKGGSMLQRLRQISISSSLRGAFLMGALLTLIVSSVSLYSWHEQSSQIRYSLDEYFPRIHSAFLIEGNLNLVVDQLNEFLLAPNTTVRLQLRNQIIQHLDKIERLSQGLSPAERQQLAVILQDSRALLAELDRVLYNMFLVREKVGELSARIDWLHDDFTTELNSLVQDFTWQQGTLLDQIEARQGDAAQYLKRSREVQNEQQQVYTLARIENQIVDDLRDRLNELKSGNDDGMLVETHIRYLENLKKTADENIRALNDWPSTITLRQTIDELLEIGMVKNKMPDTMRDYVAAQKALVDASRAREATLGRFRTLLEAQLGSSHQQMQMFNQRMEQIVRVSGGLILVATLLALLLAWVLNHYFIRSRLVKRFTALNQAVVQIGLGRTDATIPVYGRDELGRIAGLLRHTLGQLNAQKQQLEQEIAERKAIEADLRATQDELIQTAKLAVVGQTMTTLAHEINQPLNALSMYLFTAGRAIEQGQTEQARTTLSKAEGLINRIDAIIRSLRQFTRRAELETPLHPVDLRQTFTAAWELLAMRHKPQQGALAIPDETVWVSGDEVRIQQVLVNVLANALDACPNAAVITVSWQIQGDTLCVLIADNGPGWPAALLPSLLNPFTTSKDVGLGIGLSICVSLMTQMEGALRLASTLTRNACVVLQFNVTDVKDVE</sequence>
<evidence type="ECO:0000256" key="7">
    <source>
        <dbReference type="ARBA" id="ARBA00022777"/>
    </source>
</evidence>
<protein>
    <recommendedName>
        <fullName evidence="3">histidine kinase</fullName>
        <ecNumber evidence="3">2.7.13.3</ecNumber>
    </recommendedName>
</protein>
<dbReference type="InterPro" id="IPR005467">
    <property type="entry name" value="His_kinase_dom"/>
</dbReference>